<dbReference type="AlphaFoldDB" id="A0AAD2PXU5"/>
<feature type="transmembrane region" description="Helical" evidence="1">
    <location>
        <begin position="43"/>
        <end position="59"/>
    </location>
</feature>
<keyword evidence="1" id="KW-1133">Transmembrane helix</keyword>
<comment type="caution">
    <text evidence="2">The sequence shown here is derived from an EMBL/GenBank/DDBJ whole genome shotgun (WGS) entry which is preliminary data.</text>
</comment>
<dbReference type="Proteomes" id="UP001295423">
    <property type="component" value="Unassembled WGS sequence"/>
</dbReference>
<accession>A0AAD2PXU5</accession>
<organism evidence="2 3">
    <name type="scientific">Cylindrotheca closterium</name>
    <dbReference type="NCBI Taxonomy" id="2856"/>
    <lineage>
        <taxon>Eukaryota</taxon>
        <taxon>Sar</taxon>
        <taxon>Stramenopiles</taxon>
        <taxon>Ochrophyta</taxon>
        <taxon>Bacillariophyta</taxon>
        <taxon>Bacillariophyceae</taxon>
        <taxon>Bacillariophycidae</taxon>
        <taxon>Bacillariales</taxon>
        <taxon>Bacillariaceae</taxon>
        <taxon>Cylindrotheca</taxon>
    </lineage>
</organism>
<evidence type="ECO:0000256" key="1">
    <source>
        <dbReference type="SAM" id="Phobius"/>
    </source>
</evidence>
<evidence type="ECO:0000313" key="2">
    <source>
        <dbReference type="EMBL" id="CAJ1968028.1"/>
    </source>
</evidence>
<proteinExistence type="predicted"/>
<keyword evidence="1" id="KW-0472">Membrane</keyword>
<reference evidence="2" key="1">
    <citation type="submission" date="2023-08" db="EMBL/GenBank/DDBJ databases">
        <authorList>
            <person name="Audoor S."/>
            <person name="Bilcke G."/>
        </authorList>
    </citation>
    <scope>NUCLEOTIDE SEQUENCE</scope>
</reference>
<gene>
    <name evidence="2" type="ORF">CYCCA115_LOCUS23051</name>
</gene>
<dbReference type="EMBL" id="CAKOGP040002358">
    <property type="protein sequence ID" value="CAJ1968028.1"/>
    <property type="molecule type" value="Genomic_DNA"/>
</dbReference>
<name>A0AAD2PXU5_9STRA</name>
<sequence>MTEQEEIENYDNFSVPSFGTTEREQQKFGEEQRNICYNRFPRFLFILIVYFIMLVGWAINCYWQRTGTFVCDTIFVQFNDIYHPGLATFSGLYDSRCGEGDDTFCERATYVESGHGSRFFFCEDISAWVFAFDEDGQFNCANWITGSPETDVLAETSYNIMESVKGSETWSIKVGDRRQLPVPHFTLECYDCKYDENFCGGGARGKCVNNRCACEGGWYGYRCDYFMPCEKLEVDPLHNVGGSRTWAGTYQMIVAPTESDGEDDEESTTLQSMMANSILSLGRTFLPIVIFTSSDYISPSCQGVKVCISSSSSWYDVVADIFPPESVVGTEGITGSVPALGEGLCNVFGATRFEVVQENVERLGYNSSFLGYALGSRMHSKSFETWMTRSSDRQWTKMTSWIFEALVEAEESGITPAQRRIDEINKRLQRQ</sequence>
<evidence type="ECO:0000313" key="3">
    <source>
        <dbReference type="Proteomes" id="UP001295423"/>
    </source>
</evidence>
<keyword evidence="3" id="KW-1185">Reference proteome</keyword>
<protein>
    <submittedName>
        <fullName evidence="2">Uncharacterized protein</fullName>
    </submittedName>
</protein>
<keyword evidence="1" id="KW-0812">Transmembrane</keyword>